<proteinExistence type="predicted"/>
<reference evidence="1" key="1">
    <citation type="journal article" date="2021" name="PeerJ">
        <title>Extensive microbial diversity within the chicken gut microbiome revealed by metagenomics and culture.</title>
        <authorList>
            <person name="Gilroy R."/>
            <person name="Ravi A."/>
            <person name="Getino M."/>
            <person name="Pursley I."/>
            <person name="Horton D.L."/>
            <person name="Alikhan N.F."/>
            <person name="Baker D."/>
            <person name="Gharbi K."/>
            <person name="Hall N."/>
            <person name="Watson M."/>
            <person name="Adriaenssens E.M."/>
            <person name="Foster-Nyarko E."/>
            <person name="Jarju S."/>
            <person name="Secka A."/>
            <person name="Antonio M."/>
            <person name="Oren A."/>
            <person name="Chaudhuri R.R."/>
            <person name="La Ragione R."/>
            <person name="Hildebrand F."/>
            <person name="Pallen M.J."/>
        </authorList>
    </citation>
    <scope>NUCLEOTIDE SEQUENCE</scope>
    <source>
        <strain evidence="1">ChiSjej1B19-5720</strain>
    </source>
</reference>
<protein>
    <submittedName>
        <fullName evidence="1">Uncharacterized protein</fullName>
    </submittedName>
</protein>
<dbReference type="Proteomes" id="UP000823842">
    <property type="component" value="Unassembled WGS sequence"/>
</dbReference>
<reference evidence="1" key="2">
    <citation type="submission" date="2021-04" db="EMBL/GenBank/DDBJ databases">
        <authorList>
            <person name="Gilroy R."/>
        </authorList>
    </citation>
    <scope>NUCLEOTIDE SEQUENCE</scope>
    <source>
        <strain evidence="1">ChiSjej1B19-5720</strain>
    </source>
</reference>
<name>A0A9D2LW56_9FIRM</name>
<comment type="caution">
    <text evidence="1">The sequence shown here is derived from an EMBL/GenBank/DDBJ whole genome shotgun (WGS) entry which is preliminary data.</text>
</comment>
<sequence length="175" mass="20828">MMNTIFDDVFRTIIEKMPYLVVPLINEIFGTDYPDDVEIIQLRNEYHEKNGEIITDTSLQIENVIYHIECQSSDDRTMAVRMIEYDFSIALDRAVHNGRDYIMEFPKSCVLYIRSFSSLPSELNVRVLFPDGTEHMYRVPVVQVENYTKDIIFQKKLLMLLPYYIMRYERYAVQL</sequence>
<dbReference type="AlphaFoldDB" id="A0A9D2LW56"/>
<organism evidence="1 2">
    <name type="scientific">Candidatus Blautia faecavium</name>
    <dbReference type="NCBI Taxonomy" id="2838487"/>
    <lineage>
        <taxon>Bacteria</taxon>
        <taxon>Bacillati</taxon>
        <taxon>Bacillota</taxon>
        <taxon>Clostridia</taxon>
        <taxon>Lachnospirales</taxon>
        <taxon>Lachnospiraceae</taxon>
        <taxon>Blautia</taxon>
    </lineage>
</organism>
<evidence type="ECO:0000313" key="1">
    <source>
        <dbReference type="EMBL" id="HJB30206.1"/>
    </source>
</evidence>
<evidence type="ECO:0000313" key="2">
    <source>
        <dbReference type="Proteomes" id="UP000823842"/>
    </source>
</evidence>
<gene>
    <name evidence="1" type="ORF">IAA06_15650</name>
</gene>
<dbReference type="EMBL" id="DWYZ01000300">
    <property type="protein sequence ID" value="HJB30206.1"/>
    <property type="molecule type" value="Genomic_DNA"/>
</dbReference>
<accession>A0A9D2LW56</accession>
<feature type="non-terminal residue" evidence="1">
    <location>
        <position position="175"/>
    </location>
</feature>